<dbReference type="SUPFAM" id="SSF51206">
    <property type="entry name" value="cAMP-binding domain-like"/>
    <property type="match status" value="1"/>
</dbReference>
<dbReference type="RefSeq" id="WP_255028050.1">
    <property type="nucleotide sequence ID" value="NZ_JANDHW010000013.1"/>
</dbReference>
<protein>
    <recommendedName>
        <fullName evidence="3">Crp/Fnr family transcriptional regulator</fullName>
    </recommendedName>
</protein>
<name>A0ABT1MJB0_9BACT</name>
<dbReference type="InterPro" id="IPR018490">
    <property type="entry name" value="cNMP-bd_dom_sf"/>
</dbReference>
<dbReference type="InterPro" id="IPR014710">
    <property type="entry name" value="RmlC-like_jellyroll"/>
</dbReference>
<gene>
    <name evidence="1" type="ORF">NMU02_11425</name>
</gene>
<evidence type="ECO:0008006" key="3">
    <source>
        <dbReference type="Google" id="ProtNLM"/>
    </source>
</evidence>
<evidence type="ECO:0000313" key="2">
    <source>
        <dbReference type="Proteomes" id="UP001205603"/>
    </source>
</evidence>
<keyword evidence="2" id="KW-1185">Reference proteome</keyword>
<evidence type="ECO:0000313" key="1">
    <source>
        <dbReference type="EMBL" id="MCP9612702.1"/>
    </source>
</evidence>
<reference evidence="1 2" key="1">
    <citation type="submission" date="2022-07" db="EMBL/GenBank/DDBJ databases">
        <title>Fecal culturing of patients with breast cancer.</title>
        <authorList>
            <person name="Teng N.M.Y."/>
            <person name="Kiu R."/>
            <person name="Evans R."/>
            <person name="Baker D.J."/>
            <person name="Zenner C."/>
            <person name="Robinson S.D."/>
            <person name="Hall L.J."/>
        </authorList>
    </citation>
    <scope>NUCLEOTIDE SEQUENCE [LARGE SCALE GENOMIC DNA]</scope>
    <source>
        <strain evidence="1 2">LH1063</strain>
    </source>
</reference>
<proteinExistence type="predicted"/>
<dbReference type="Proteomes" id="UP001205603">
    <property type="component" value="Unassembled WGS sequence"/>
</dbReference>
<comment type="caution">
    <text evidence="1">The sequence shown here is derived from an EMBL/GenBank/DDBJ whole genome shotgun (WGS) entry which is preliminary data.</text>
</comment>
<sequence length="195" mass="22628">MDEFVDFLHSQLHLLPSQIELLKEKIKTHYFKKGDLLEGPAELDDRMYYIKKGGARSFYLKDGKDITFSFAFENDLLVSMRSNTTKKEFPELVEFLDETEAYSILIKPFSKIQKFKSLAAADFSQALLLKYNCFLEERIINLQCKSARERYDWVVGRFPELLQKANLGQIASFIGVTQETLSRIRSEKKKHNPAG</sequence>
<dbReference type="EMBL" id="JANDHW010000013">
    <property type="protein sequence ID" value="MCP9612702.1"/>
    <property type="molecule type" value="Genomic_DNA"/>
</dbReference>
<accession>A0ABT1MJB0</accession>
<organism evidence="1 2">
    <name type="scientific">Coprobacter tertius</name>
    <dbReference type="NCBI Taxonomy" id="2944915"/>
    <lineage>
        <taxon>Bacteria</taxon>
        <taxon>Pseudomonadati</taxon>
        <taxon>Bacteroidota</taxon>
        <taxon>Bacteroidia</taxon>
        <taxon>Bacteroidales</taxon>
        <taxon>Barnesiellaceae</taxon>
        <taxon>Coprobacter</taxon>
    </lineage>
</organism>
<dbReference type="Gene3D" id="2.60.120.10">
    <property type="entry name" value="Jelly Rolls"/>
    <property type="match status" value="1"/>
</dbReference>